<accession>A0ABQ9VT98</accession>
<dbReference type="Proteomes" id="UP001266305">
    <property type="component" value="Unassembled WGS sequence"/>
</dbReference>
<name>A0ABQ9VT98_SAGOE</name>
<evidence type="ECO:0000259" key="5">
    <source>
        <dbReference type="PROSITE" id="PS50199"/>
    </source>
</evidence>
<evidence type="ECO:0000256" key="4">
    <source>
        <dbReference type="PROSITE-ProRule" id="PRU00322"/>
    </source>
</evidence>
<evidence type="ECO:0000313" key="7">
    <source>
        <dbReference type="Proteomes" id="UP001266305"/>
    </source>
</evidence>
<comment type="caution">
    <text evidence="6">The sequence shown here is derived from an EMBL/GenBank/DDBJ whole genome shotgun (WGS) entry which is preliminary data.</text>
</comment>
<dbReference type="InterPro" id="IPR036443">
    <property type="entry name" value="Znf_RanBP2_sf"/>
</dbReference>
<keyword evidence="2 4" id="KW-0863">Zinc-finger</keyword>
<proteinExistence type="predicted"/>
<keyword evidence="7" id="KW-1185">Reference proteome</keyword>
<dbReference type="PROSITE" id="PS01358">
    <property type="entry name" value="ZF_RANBP2_1"/>
    <property type="match status" value="1"/>
</dbReference>
<dbReference type="Gene3D" id="2.30.30.380">
    <property type="entry name" value="Zn-finger domain of Sec23/24"/>
    <property type="match status" value="1"/>
</dbReference>
<evidence type="ECO:0000313" key="6">
    <source>
        <dbReference type="EMBL" id="KAK2112350.1"/>
    </source>
</evidence>
<dbReference type="EMBL" id="JASSZA010000005">
    <property type="protein sequence ID" value="KAK2112350.1"/>
    <property type="molecule type" value="Genomic_DNA"/>
</dbReference>
<evidence type="ECO:0000256" key="3">
    <source>
        <dbReference type="ARBA" id="ARBA00022833"/>
    </source>
</evidence>
<dbReference type="InterPro" id="IPR001876">
    <property type="entry name" value="Znf_RanBP2"/>
</dbReference>
<organism evidence="6 7">
    <name type="scientific">Saguinus oedipus</name>
    <name type="common">Cotton-top tamarin</name>
    <name type="synonym">Oedipomidas oedipus</name>
    <dbReference type="NCBI Taxonomy" id="9490"/>
    <lineage>
        <taxon>Eukaryota</taxon>
        <taxon>Metazoa</taxon>
        <taxon>Chordata</taxon>
        <taxon>Craniata</taxon>
        <taxon>Vertebrata</taxon>
        <taxon>Euteleostomi</taxon>
        <taxon>Mammalia</taxon>
        <taxon>Eutheria</taxon>
        <taxon>Euarchontoglires</taxon>
        <taxon>Primates</taxon>
        <taxon>Haplorrhini</taxon>
        <taxon>Platyrrhini</taxon>
        <taxon>Cebidae</taxon>
        <taxon>Callitrichinae</taxon>
        <taxon>Saguinus</taxon>
    </lineage>
</organism>
<feature type="domain" description="RanBP2-type" evidence="5">
    <location>
        <begin position="61"/>
        <end position="89"/>
    </location>
</feature>
<sequence length="89" mass="9236">MAVVGVLWGQHGVEGRGRDRGACSCLPLAPAHTLEISGTVGVQLPGLQEYGAVGGTTHTATAAMWACQHCTFMNQPGTGHCEMCSLPRT</sequence>
<dbReference type="PROSITE" id="PS50199">
    <property type="entry name" value="ZF_RANBP2_2"/>
    <property type="match status" value="1"/>
</dbReference>
<keyword evidence="1" id="KW-0479">Metal-binding</keyword>
<protein>
    <submittedName>
        <fullName evidence="6">Nuclear protein localization protein 4</fullName>
    </submittedName>
</protein>
<evidence type="ECO:0000256" key="1">
    <source>
        <dbReference type="ARBA" id="ARBA00022723"/>
    </source>
</evidence>
<dbReference type="SMART" id="SM00547">
    <property type="entry name" value="ZnF_RBZ"/>
    <property type="match status" value="1"/>
</dbReference>
<gene>
    <name evidence="6" type="primary">NPLOC4_1</name>
    <name evidence="6" type="ORF">P7K49_012097</name>
</gene>
<dbReference type="SUPFAM" id="SSF90209">
    <property type="entry name" value="Ran binding protein zinc finger-like"/>
    <property type="match status" value="1"/>
</dbReference>
<evidence type="ECO:0000256" key="2">
    <source>
        <dbReference type="ARBA" id="ARBA00022771"/>
    </source>
</evidence>
<keyword evidence="3" id="KW-0862">Zinc</keyword>
<reference evidence="6 7" key="1">
    <citation type="submission" date="2023-05" db="EMBL/GenBank/DDBJ databases">
        <title>B98-5 Cell Line De Novo Hybrid Assembly: An Optical Mapping Approach.</title>
        <authorList>
            <person name="Kananen K."/>
            <person name="Auerbach J.A."/>
            <person name="Kautto E."/>
            <person name="Blachly J.S."/>
        </authorList>
    </citation>
    <scope>NUCLEOTIDE SEQUENCE [LARGE SCALE GENOMIC DNA]</scope>
    <source>
        <strain evidence="6">B95-8</strain>
        <tissue evidence="6">Cell line</tissue>
    </source>
</reference>